<keyword evidence="5" id="KW-1133">Transmembrane helix</keyword>
<name>A0A848IY50_9BACT</name>
<feature type="transmembrane region" description="Helical" evidence="5">
    <location>
        <begin position="99"/>
        <end position="122"/>
    </location>
</feature>
<proteinExistence type="predicted"/>
<evidence type="ECO:0000313" key="7">
    <source>
        <dbReference type="EMBL" id="NMM47210.1"/>
    </source>
</evidence>
<dbReference type="Proteomes" id="UP000559010">
    <property type="component" value="Unassembled WGS sequence"/>
</dbReference>
<keyword evidence="8" id="KW-1185">Reference proteome</keyword>
<feature type="transmembrane region" description="Helical" evidence="5">
    <location>
        <begin position="67"/>
        <end position="87"/>
    </location>
</feature>
<protein>
    <submittedName>
        <fullName evidence="7">AraC family transcriptional regulator</fullName>
    </submittedName>
</protein>
<gene>
    <name evidence="7" type="ORF">HH304_02290</name>
</gene>
<feature type="transmembrane region" description="Helical" evidence="5">
    <location>
        <begin position="179"/>
        <end position="207"/>
    </location>
</feature>
<feature type="transmembrane region" description="Helical" evidence="5">
    <location>
        <begin position="134"/>
        <end position="153"/>
    </location>
</feature>
<sequence length="377" mass="43492">MYFNLFNLLIFFGVFQGIILGVVLLSLRKKGDMNTIFLSCLIFSLSLSIGKHLIIDLYKENEWGHALILPVSCFLLMGPFLYFYVKTTLGKKIIPGKNLFLHLLPGLIFLIIQIVIFINTWISNSVVHQSIISFFQLCEQGLGLISLVVYGILSLKKVIRYQKAITDYYSNIEYITLQWLINLLIALFLGWLLILFMTLIDLIIYGFTLPQSAYYFVFIYIGIIIHYFGLRKLTMTHFPILRPLEQINTTVNDNTEEIEEERDDAKVEIEKLEEIMVTEKPYLDPNLTLDSLSEMVGIHSKKLSTILNQKMNTSFYDFINTARVEEVKRKINDSNHSHLTILGIALESGFNSKSSFNAIFKKYTGMTPREFKNQKPS</sequence>
<keyword evidence="4" id="KW-0175">Coiled coil</keyword>
<dbReference type="AlphaFoldDB" id="A0A848IY50"/>
<reference evidence="7 8" key="1">
    <citation type="submission" date="2020-04" db="EMBL/GenBank/DDBJ databases">
        <title>Flammeovirgaceae bacterium KN852 isolated from deep sea.</title>
        <authorList>
            <person name="Zhang D.-C."/>
        </authorList>
    </citation>
    <scope>NUCLEOTIDE SEQUENCE [LARGE SCALE GENOMIC DNA]</scope>
    <source>
        <strain evidence="7 8">KN852</strain>
    </source>
</reference>
<feature type="coiled-coil region" evidence="4">
    <location>
        <begin position="244"/>
        <end position="275"/>
    </location>
</feature>
<dbReference type="InterPro" id="IPR020449">
    <property type="entry name" value="Tscrpt_reg_AraC-type_HTH"/>
</dbReference>
<feature type="transmembrane region" description="Helical" evidence="5">
    <location>
        <begin position="213"/>
        <end position="230"/>
    </location>
</feature>
<dbReference type="InterPro" id="IPR018062">
    <property type="entry name" value="HTH_AraC-typ_CS"/>
</dbReference>
<evidence type="ECO:0000259" key="6">
    <source>
        <dbReference type="PROSITE" id="PS01124"/>
    </source>
</evidence>
<feature type="transmembrane region" description="Helical" evidence="5">
    <location>
        <begin position="36"/>
        <end position="55"/>
    </location>
</feature>
<accession>A0A848IY50</accession>
<dbReference type="PANTHER" id="PTHR43280">
    <property type="entry name" value="ARAC-FAMILY TRANSCRIPTIONAL REGULATOR"/>
    <property type="match status" value="1"/>
</dbReference>
<dbReference type="RefSeq" id="WP_169677819.1">
    <property type="nucleotide sequence ID" value="NZ_JABBNU010000001.1"/>
</dbReference>
<dbReference type="PROSITE" id="PS00041">
    <property type="entry name" value="HTH_ARAC_FAMILY_1"/>
    <property type="match status" value="1"/>
</dbReference>
<keyword evidence="2" id="KW-0238">DNA-binding</keyword>
<evidence type="ECO:0000256" key="5">
    <source>
        <dbReference type="SAM" id="Phobius"/>
    </source>
</evidence>
<dbReference type="GO" id="GO:0043565">
    <property type="term" value="F:sequence-specific DNA binding"/>
    <property type="evidence" value="ECO:0007669"/>
    <property type="project" value="InterPro"/>
</dbReference>
<dbReference type="SUPFAM" id="SSF46689">
    <property type="entry name" value="Homeodomain-like"/>
    <property type="match status" value="1"/>
</dbReference>
<evidence type="ECO:0000313" key="8">
    <source>
        <dbReference type="Proteomes" id="UP000559010"/>
    </source>
</evidence>
<dbReference type="PROSITE" id="PS01124">
    <property type="entry name" value="HTH_ARAC_FAMILY_2"/>
    <property type="match status" value="1"/>
</dbReference>
<keyword evidence="5" id="KW-0472">Membrane</keyword>
<dbReference type="PANTHER" id="PTHR43280:SF29">
    <property type="entry name" value="ARAC-FAMILY TRANSCRIPTIONAL REGULATOR"/>
    <property type="match status" value="1"/>
</dbReference>
<evidence type="ECO:0000256" key="3">
    <source>
        <dbReference type="ARBA" id="ARBA00023163"/>
    </source>
</evidence>
<feature type="transmembrane region" description="Helical" evidence="5">
    <location>
        <begin position="6"/>
        <end position="27"/>
    </location>
</feature>
<evidence type="ECO:0000256" key="2">
    <source>
        <dbReference type="ARBA" id="ARBA00023125"/>
    </source>
</evidence>
<evidence type="ECO:0000256" key="4">
    <source>
        <dbReference type="SAM" id="Coils"/>
    </source>
</evidence>
<dbReference type="Gene3D" id="1.10.10.60">
    <property type="entry name" value="Homeodomain-like"/>
    <property type="match status" value="2"/>
</dbReference>
<organism evidence="7 8">
    <name type="scientific">Marinigracilibium pacificum</name>
    <dbReference type="NCBI Taxonomy" id="2729599"/>
    <lineage>
        <taxon>Bacteria</taxon>
        <taxon>Pseudomonadati</taxon>
        <taxon>Bacteroidota</taxon>
        <taxon>Cytophagia</taxon>
        <taxon>Cytophagales</taxon>
        <taxon>Flammeovirgaceae</taxon>
        <taxon>Marinigracilibium</taxon>
    </lineage>
</organism>
<dbReference type="GO" id="GO:0003700">
    <property type="term" value="F:DNA-binding transcription factor activity"/>
    <property type="evidence" value="ECO:0007669"/>
    <property type="project" value="InterPro"/>
</dbReference>
<keyword evidence="1" id="KW-0805">Transcription regulation</keyword>
<keyword evidence="5" id="KW-0812">Transmembrane</keyword>
<dbReference type="EMBL" id="JABBNU010000001">
    <property type="protein sequence ID" value="NMM47210.1"/>
    <property type="molecule type" value="Genomic_DNA"/>
</dbReference>
<dbReference type="Pfam" id="PF12833">
    <property type="entry name" value="HTH_18"/>
    <property type="match status" value="1"/>
</dbReference>
<dbReference type="SMART" id="SM00342">
    <property type="entry name" value="HTH_ARAC"/>
    <property type="match status" value="1"/>
</dbReference>
<comment type="caution">
    <text evidence="7">The sequence shown here is derived from an EMBL/GenBank/DDBJ whole genome shotgun (WGS) entry which is preliminary data.</text>
</comment>
<dbReference type="InterPro" id="IPR009057">
    <property type="entry name" value="Homeodomain-like_sf"/>
</dbReference>
<dbReference type="PRINTS" id="PR00032">
    <property type="entry name" value="HTHARAC"/>
</dbReference>
<evidence type="ECO:0000256" key="1">
    <source>
        <dbReference type="ARBA" id="ARBA00023015"/>
    </source>
</evidence>
<dbReference type="InterPro" id="IPR018060">
    <property type="entry name" value="HTH_AraC"/>
</dbReference>
<keyword evidence="3" id="KW-0804">Transcription</keyword>
<feature type="domain" description="HTH araC/xylS-type" evidence="6">
    <location>
        <begin position="273"/>
        <end position="374"/>
    </location>
</feature>